<proteinExistence type="predicted"/>
<evidence type="ECO:0000313" key="2">
    <source>
        <dbReference type="Proteomes" id="UP000324800"/>
    </source>
</evidence>
<dbReference type="EMBL" id="SNRW01001073">
    <property type="protein sequence ID" value="KAA6397921.1"/>
    <property type="molecule type" value="Genomic_DNA"/>
</dbReference>
<dbReference type="AlphaFoldDB" id="A0A5J4WSL8"/>
<sequence>MDQTQHLHSYPNIHWRTMLNLIIKRISDSGWSHGAKQKARLGLIQCCIAYLQKQIAVLIVMKIEDNDQTNKETNVTLNLRDISGSSKLDEMLPSRLMNRIDKWQQIFADYWIEMDTRPAWTSEYNLNKLQLKSLLHIKNIDQVGKSKFYEEKDQDQILGVVRQAKDEEILR</sequence>
<accession>A0A5J4WSL8</accession>
<reference evidence="1 2" key="1">
    <citation type="submission" date="2019-03" db="EMBL/GenBank/DDBJ databases">
        <title>Single cell metagenomics reveals metabolic interactions within the superorganism composed of flagellate Streblomastix strix and complex community of Bacteroidetes bacteria on its surface.</title>
        <authorList>
            <person name="Treitli S.C."/>
            <person name="Kolisko M."/>
            <person name="Husnik F."/>
            <person name="Keeling P."/>
            <person name="Hampl V."/>
        </authorList>
    </citation>
    <scope>NUCLEOTIDE SEQUENCE [LARGE SCALE GENOMIC DNA]</scope>
    <source>
        <strain evidence="1">ST1C</strain>
    </source>
</reference>
<dbReference type="Proteomes" id="UP000324800">
    <property type="component" value="Unassembled WGS sequence"/>
</dbReference>
<organism evidence="1 2">
    <name type="scientific">Streblomastix strix</name>
    <dbReference type="NCBI Taxonomy" id="222440"/>
    <lineage>
        <taxon>Eukaryota</taxon>
        <taxon>Metamonada</taxon>
        <taxon>Preaxostyla</taxon>
        <taxon>Oxymonadida</taxon>
        <taxon>Streblomastigidae</taxon>
        <taxon>Streblomastix</taxon>
    </lineage>
</organism>
<protein>
    <submittedName>
        <fullName evidence="1">Uncharacterized protein</fullName>
    </submittedName>
</protein>
<evidence type="ECO:0000313" key="1">
    <source>
        <dbReference type="EMBL" id="KAA6397921.1"/>
    </source>
</evidence>
<gene>
    <name evidence="1" type="ORF">EZS28_006554</name>
</gene>
<name>A0A5J4WSL8_9EUKA</name>
<comment type="caution">
    <text evidence="1">The sequence shown here is derived from an EMBL/GenBank/DDBJ whole genome shotgun (WGS) entry which is preliminary data.</text>
</comment>